<feature type="signal peptide" evidence="2">
    <location>
        <begin position="1"/>
        <end position="36"/>
    </location>
</feature>
<gene>
    <name evidence="3" type="ORF">J2Z21_003698</name>
</gene>
<keyword evidence="2" id="KW-0732">Signal</keyword>
<evidence type="ECO:0000256" key="2">
    <source>
        <dbReference type="SAM" id="SignalP"/>
    </source>
</evidence>
<reference evidence="3 4" key="1">
    <citation type="submission" date="2021-03" db="EMBL/GenBank/DDBJ databases">
        <title>Genomic Encyclopedia of Type Strains, Phase IV (KMG-IV): sequencing the most valuable type-strain genomes for metagenomic binning, comparative biology and taxonomic classification.</title>
        <authorList>
            <person name="Goeker M."/>
        </authorList>
    </citation>
    <scope>NUCLEOTIDE SEQUENCE [LARGE SCALE GENOMIC DNA]</scope>
    <source>
        <strain evidence="3 4">DSM 40499</strain>
    </source>
</reference>
<keyword evidence="4" id="KW-1185">Reference proteome</keyword>
<comment type="caution">
    <text evidence="3">The sequence shown here is derived from an EMBL/GenBank/DDBJ whole genome shotgun (WGS) entry which is preliminary data.</text>
</comment>
<dbReference type="EMBL" id="JAGGLP010000007">
    <property type="protein sequence ID" value="MBP2050748.1"/>
    <property type="molecule type" value="Genomic_DNA"/>
</dbReference>
<organism evidence="3 4">
    <name type="scientific">Streptomyces griseochromogenes</name>
    <dbReference type="NCBI Taxonomy" id="68214"/>
    <lineage>
        <taxon>Bacteria</taxon>
        <taxon>Bacillati</taxon>
        <taxon>Actinomycetota</taxon>
        <taxon>Actinomycetes</taxon>
        <taxon>Kitasatosporales</taxon>
        <taxon>Streptomycetaceae</taxon>
        <taxon>Streptomyces</taxon>
    </lineage>
</organism>
<feature type="compositionally biased region" description="Basic and acidic residues" evidence="1">
    <location>
        <begin position="42"/>
        <end position="56"/>
    </location>
</feature>
<feature type="region of interest" description="Disordered" evidence="1">
    <location>
        <begin position="40"/>
        <end position="83"/>
    </location>
</feature>
<dbReference type="Proteomes" id="UP001519309">
    <property type="component" value="Unassembled WGS sequence"/>
</dbReference>
<feature type="chain" id="PRO_5046307226" evidence="2">
    <location>
        <begin position="37"/>
        <end position="83"/>
    </location>
</feature>
<protein>
    <submittedName>
        <fullName evidence="3">Uncharacterized protein</fullName>
    </submittedName>
</protein>
<name>A0ABS4LTL2_9ACTN</name>
<evidence type="ECO:0000313" key="3">
    <source>
        <dbReference type="EMBL" id="MBP2050748.1"/>
    </source>
</evidence>
<sequence>MLGRNSTPYERPTARYFRGAAAAVLAIAALITAANAGPARAAQERPAGHAARDGHQSRGALRPAAFARHSRPMERMSAGYTPR</sequence>
<proteinExistence type="predicted"/>
<evidence type="ECO:0000313" key="4">
    <source>
        <dbReference type="Proteomes" id="UP001519309"/>
    </source>
</evidence>
<evidence type="ECO:0000256" key="1">
    <source>
        <dbReference type="SAM" id="MobiDB-lite"/>
    </source>
</evidence>
<accession>A0ABS4LTL2</accession>